<dbReference type="InterPro" id="IPR000531">
    <property type="entry name" value="Beta-barrel_TonB"/>
</dbReference>
<dbReference type="EMBL" id="SNVV01000001">
    <property type="protein sequence ID" value="TDN56836.1"/>
    <property type="molecule type" value="Genomic_DNA"/>
</dbReference>
<keyword evidence="8 12" id="KW-0798">TonB box</keyword>
<keyword evidence="3 11" id="KW-1134">Transmembrane beta strand</keyword>
<evidence type="ECO:0000256" key="7">
    <source>
        <dbReference type="ARBA" id="ARBA00023065"/>
    </source>
</evidence>
<evidence type="ECO:0000256" key="8">
    <source>
        <dbReference type="ARBA" id="ARBA00023077"/>
    </source>
</evidence>
<dbReference type="Pfam" id="PF00593">
    <property type="entry name" value="TonB_dep_Rec_b-barrel"/>
    <property type="match status" value="1"/>
</dbReference>
<keyword evidence="9 11" id="KW-0472">Membrane</keyword>
<dbReference type="PANTHER" id="PTHR32552">
    <property type="entry name" value="FERRICHROME IRON RECEPTOR-RELATED"/>
    <property type="match status" value="1"/>
</dbReference>
<evidence type="ECO:0000256" key="12">
    <source>
        <dbReference type="RuleBase" id="RU003357"/>
    </source>
</evidence>
<dbReference type="Proteomes" id="UP000295129">
    <property type="component" value="Unassembled WGS sequence"/>
</dbReference>
<evidence type="ECO:0000256" key="5">
    <source>
        <dbReference type="ARBA" id="ARBA00022692"/>
    </source>
</evidence>
<keyword evidence="5 11" id="KW-0812">Transmembrane</keyword>
<keyword evidence="10 11" id="KW-0998">Cell outer membrane</keyword>
<evidence type="ECO:0000259" key="14">
    <source>
        <dbReference type="Pfam" id="PF07715"/>
    </source>
</evidence>
<dbReference type="GO" id="GO:0006826">
    <property type="term" value="P:iron ion transport"/>
    <property type="evidence" value="ECO:0007669"/>
    <property type="project" value="UniProtKB-KW"/>
</dbReference>
<dbReference type="RefSeq" id="WP_162851628.1">
    <property type="nucleotide sequence ID" value="NZ_SNVV01000001.1"/>
</dbReference>
<comment type="subcellular location">
    <subcellularLocation>
        <location evidence="1 11">Cell outer membrane</location>
        <topology evidence="1 11">Multi-pass membrane protein</topology>
    </subcellularLocation>
</comment>
<evidence type="ECO:0000256" key="11">
    <source>
        <dbReference type="PROSITE-ProRule" id="PRU01360"/>
    </source>
</evidence>
<keyword evidence="2 11" id="KW-0813">Transport</keyword>
<evidence type="ECO:0000256" key="3">
    <source>
        <dbReference type="ARBA" id="ARBA00022452"/>
    </source>
</evidence>
<dbReference type="InterPro" id="IPR039426">
    <property type="entry name" value="TonB-dep_rcpt-like"/>
</dbReference>
<organism evidence="15 16">
    <name type="scientific">Azoarcus indigens</name>
    <dbReference type="NCBI Taxonomy" id="29545"/>
    <lineage>
        <taxon>Bacteria</taxon>
        <taxon>Pseudomonadati</taxon>
        <taxon>Pseudomonadota</taxon>
        <taxon>Betaproteobacteria</taxon>
        <taxon>Rhodocyclales</taxon>
        <taxon>Zoogloeaceae</taxon>
        <taxon>Azoarcus</taxon>
    </lineage>
</organism>
<evidence type="ECO:0000256" key="10">
    <source>
        <dbReference type="ARBA" id="ARBA00023237"/>
    </source>
</evidence>
<keyword evidence="4" id="KW-0410">Iron transport</keyword>
<feature type="domain" description="TonB-dependent receptor plug" evidence="14">
    <location>
        <begin position="92"/>
        <end position="199"/>
    </location>
</feature>
<keyword evidence="16" id="KW-1185">Reference proteome</keyword>
<evidence type="ECO:0000313" key="15">
    <source>
        <dbReference type="EMBL" id="TDN56836.1"/>
    </source>
</evidence>
<comment type="caution">
    <text evidence="15">The sequence shown here is derived from an EMBL/GenBank/DDBJ whole genome shotgun (WGS) entry which is preliminary data.</text>
</comment>
<evidence type="ECO:0000256" key="4">
    <source>
        <dbReference type="ARBA" id="ARBA00022496"/>
    </source>
</evidence>
<keyword evidence="15" id="KW-0675">Receptor</keyword>
<dbReference type="InterPro" id="IPR012910">
    <property type="entry name" value="Plug_dom"/>
</dbReference>
<sequence>MADRQPPGLPHPLLKELTRHVAAALLGGTVAGAALAQQGAQAPSAAAGGEATTVVQAAPTTSSTNPPAASDADSEQALDTVVIRARNREERLQDVPIPVSVVTGRELERDHAVNITDFARRTTNVQAAELNSRRSSVSIRGVGKNVNGEEYEAAVGVIIDNVFQPYVGASWTNFADLENIEVARGPQGTLLGKNTTLGVLNISTRKPSFTPSNTVELTVGERDLRRIQGTLTGPIVDEVLAYRFSFFDEKGEGSIKNSNQNDSTWYDRDRSGARLQFLLLPSADVSARIILHHSQARENINMSPPVEDPATYLDGSARAISFSSRLGRDWFGNYSPLLDKFKVDANYVTPSKDDQNGISAEVNWELARHTLTSITAYKDNEFVADNDFDTTRFDIRRGGGARTDQQQFSQEVRLSSHPGEVIDYQVGLYALYNAFDLSSHTPYGSDAGAFYASNAQYSTLNTSAAGRELLGASLNNVYTIQKKKPETTSLAAFGQLNWHFTEKATLTAGLRQTWEYKKNTWEFVELGQGADLDALGASNSATAAQIAAAKAIRAAQTGASAKYGAERSIDDRSTATSLLLSPSYKLNEDTLLYASFARGVKSGAVSWNTSDGSPNVTEPETALDLELGAKLALLNRKLILNVNLYATDIRDFQTEQIVPDANTTTGTRNIIGNAKKVTLRGLEVDGAWSATNTLTIRFGGAINHARYDSYKDAPCPGDLTASPPAQCDYSGRTLPGAPKYSFNLGADYRKPLGNGLVFDAHIHDNYASRHNVALNLSDYGEEDARHLTDVGLGIGAASGAWHLGLYAKNVFDVEYAVDASTFSGNSAVTKRWGDRRQVGATFRVSF</sequence>
<reference evidence="15 16" key="1">
    <citation type="submission" date="2019-03" db="EMBL/GenBank/DDBJ databases">
        <title>Genomic Encyclopedia of Type Strains, Phase IV (KMG-IV): sequencing the most valuable type-strain genomes for metagenomic binning, comparative biology and taxonomic classification.</title>
        <authorList>
            <person name="Goeker M."/>
        </authorList>
    </citation>
    <scope>NUCLEOTIDE SEQUENCE [LARGE SCALE GENOMIC DNA]</scope>
    <source>
        <strain evidence="15 16">DSM 12121</strain>
    </source>
</reference>
<evidence type="ECO:0000256" key="2">
    <source>
        <dbReference type="ARBA" id="ARBA00022448"/>
    </source>
</evidence>
<keyword evidence="6" id="KW-0408">Iron</keyword>
<dbReference type="InterPro" id="IPR036942">
    <property type="entry name" value="Beta-barrel_TonB_sf"/>
</dbReference>
<dbReference type="PANTHER" id="PTHR32552:SF81">
    <property type="entry name" value="TONB-DEPENDENT OUTER MEMBRANE RECEPTOR"/>
    <property type="match status" value="1"/>
</dbReference>
<protein>
    <submittedName>
        <fullName evidence="15">Iron complex outermembrane receptor protein</fullName>
    </submittedName>
</protein>
<keyword evidence="7" id="KW-0406">Ion transport</keyword>
<evidence type="ECO:0000256" key="9">
    <source>
        <dbReference type="ARBA" id="ARBA00023136"/>
    </source>
</evidence>
<dbReference type="AlphaFoldDB" id="A0A4R6EEZ3"/>
<dbReference type="Pfam" id="PF07715">
    <property type="entry name" value="Plug"/>
    <property type="match status" value="1"/>
</dbReference>
<name>A0A4R6EEZ3_9RHOO</name>
<dbReference type="GO" id="GO:0009279">
    <property type="term" value="C:cell outer membrane"/>
    <property type="evidence" value="ECO:0007669"/>
    <property type="project" value="UniProtKB-SubCell"/>
</dbReference>
<dbReference type="Gene3D" id="2.40.170.20">
    <property type="entry name" value="TonB-dependent receptor, beta-barrel domain"/>
    <property type="match status" value="1"/>
</dbReference>
<proteinExistence type="inferred from homology"/>
<evidence type="ECO:0000256" key="1">
    <source>
        <dbReference type="ARBA" id="ARBA00004571"/>
    </source>
</evidence>
<dbReference type="SUPFAM" id="SSF56935">
    <property type="entry name" value="Porins"/>
    <property type="match status" value="1"/>
</dbReference>
<evidence type="ECO:0000256" key="6">
    <source>
        <dbReference type="ARBA" id="ARBA00023004"/>
    </source>
</evidence>
<comment type="similarity">
    <text evidence="11 12">Belongs to the TonB-dependent receptor family.</text>
</comment>
<feature type="domain" description="TonB-dependent receptor-like beta-barrel" evidence="13">
    <location>
        <begin position="327"/>
        <end position="810"/>
    </location>
</feature>
<evidence type="ECO:0000259" key="13">
    <source>
        <dbReference type="Pfam" id="PF00593"/>
    </source>
</evidence>
<dbReference type="PROSITE" id="PS52016">
    <property type="entry name" value="TONB_DEPENDENT_REC_3"/>
    <property type="match status" value="1"/>
</dbReference>
<gene>
    <name evidence="15" type="ORF">C7389_101215</name>
</gene>
<evidence type="ECO:0000313" key="16">
    <source>
        <dbReference type="Proteomes" id="UP000295129"/>
    </source>
</evidence>
<accession>A0A4R6EEZ3</accession>